<protein>
    <submittedName>
        <fullName evidence="1">Uncharacterized protein</fullName>
    </submittedName>
</protein>
<accession>A0A396HVM1</accession>
<comment type="caution">
    <text evidence="1">The sequence shown here is derived from an EMBL/GenBank/DDBJ whole genome shotgun (WGS) entry which is preliminary data.</text>
</comment>
<organism evidence="1">
    <name type="scientific">Medicago truncatula</name>
    <name type="common">Barrel medic</name>
    <name type="synonym">Medicago tribuloides</name>
    <dbReference type="NCBI Taxonomy" id="3880"/>
    <lineage>
        <taxon>Eukaryota</taxon>
        <taxon>Viridiplantae</taxon>
        <taxon>Streptophyta</taxon>
        <taxon>Embryophyta</taxon>
        <taxon>Tracheophyta</taxon>
        <taxon>Spermatophyta</taxon>
        <taxon>Magnoliopsida</taxon>
        <taxon>eudicotyledons</taxon>
        <taxon>Gunneridae</taxon>
        <taxon>Pentapetalae</taxon>
        <taxon>rosids</taxon>
        <taxon>fabids</taxon>
        <taxon>Fabales</taxon>
        <taxon>Fabaceae</taxon>
        <taxon>Papilionoideae</taxon>
        <taxon>50 kb inversion clade</taxon>
        <taxon>NPAAA clade</taxon>
        <taxon>Hologalegina</taxon>
        <taxon>IRL clade</taxon>
        <taxon>Trifolieae</taxon>
        <taxon>Medicago</taxon>
    </lineage>
</organism>
<proteinExistence type="predicted"/>
<sequence>MWATTISSTRETHILPAKLAKERLNAADQRMDVQDGCIVN</sequence>
<reference evidence="1" key="1">
    <citation type="journal article" date="2018" name="Nat. Plants">
        <title>Whole-genome landscape of Medicago truncatula symbiotic genes.</title>
        <authorList>
            <person name="Pecrix Y."/>
            <person name="Gamas P."/>
            <person name="Carrere S."/>
        </authorList>
    </citation>
    <scope>NUCLEOTIDE SEQUENCE</scope>
    <source>
        <tissue evidence="1">Leaves</tissue>
    </source>
</reference>
<dbReference type="Proteomes" id="UP000265566">
    <property type="component" value="Chromosome 5"/>
</dbReference>
<gene>
    <name evidence="1" type="ORF">MtrunA17_Chr5g0430741</name>
</gene>
<dbReference type="EMBL" id="PSQE01000005">
    <property type="protein sequence ID" value="RHN56558.1"/>
    <property type="molecule type" value="Genomic_DNA"/>
</dbReference>
<dbReference type="Gramene" id="rna31974">
    <property type="protein sequence ID" value="RHN56558.1"/>
    <property type="gene ID" value="gene31974"/>
</dbReference>
<evidence type="ECO:0000313" key="1">
    <source>
        <dbReference type="EMBL" id="RHN56558.1"/>
    </source>
</evidence>
<name>A0A396HVM1_MEDTR</name>
<dbReference type="AlphaFoldDB" id="A0A396HVM1"/>